<sequence length="470" mass="50551">MSGGQGSPPPDHRPRISHWPRTMANGSCGSSACGRGSTGRPPLPPLRSRSQRDVPIAFGSIPRLAEVNMRRSAAPSQRLGNSAKKPRFIPPGKNNTICLKKENEQLVPEIKLTEVEEKQQNGSKHIRALSRICGININSTQAVESLEEISSMEKCNGENECEAAGMKKVNRPKADFFSLSRSIPSPTIFYSLNVLKLCTFKESMYDYLRYGCIRCKELLVLRDRVRALETRVAELKELRETESVCGKHTKPIGAGFVKGFTLKKKGVGLPFKVDPYGGNSETTIRLGTARPGTVFIGAERSSIHGRRGIAEGLWAQRFAAPLLPSAEVGGNCPAPVPFPSTTGTVPKQGRTGSPPSRPTPLESASGAHRREEHLAPRALELAPLTSAPQRRPLSLVPLDSLSHTVEEVGLPSTPDTFEGPHCYDGTAVPGPPRQASSTTEGSTVMGKAGDVVSTCISKALLTGTDKEAPL</sequence>
<evidence type="ECO:0000256" key="1">
    <source>
        <dbReference type="SAM" id="MobiDB-lite"/>
    </source>
</evidence>
<dbReference type="EMBL" id="KB564342">
    <property type="protein sequence ID" value="EMP28323.1"/>
    <property type="molecule type" value="Genomic_DNA"/>
</dbReference>
<feature type="region of interest" description="Disordered" evidence="1">
    <location>
        <begin position="409"/>
        <end position="448"/>
    </location>
</feature>
<accession>M7B857</accession>
<name>M7B857_CHEMY</name>
<organism evidence="2 3">
    <name type="scientific">Chelonia mydas</name>
    <name type="common">Green sea-turtle</name>
    <name type="synonym">Chelonia agassizi</name>
    <dbReference type="NCBI Taxonomy" id="8469"/>
    <lineage>
        <taxon>Eukaryota</taxon>
        <taxon>Metazoa</taxon>
        <taxon>Chordata</taxon>
        <taxon>Craniata</taxon>
        <taxon>Vertebrata</taxon>
        <taxon>Euteleostomi</taxon>
        <taxon>Archelosauria</taxon>
        <taxon>Testudinata</taxon>
        <taxon>Testudines</taxon>
        <taxon>Cryptodira</taxon>
        <taxon>Durocryptodira</taxon>
        <taxon>Americhelydia</taxon>
        <taxon>Chelonioidea</taxon>
        <taxon>Cheloniidae</taxon>
        <taxon>Chelonia</taxon>
    </lineage>
</organism>
<keyword evidence="3" id="KW-1185">Reference proteome</keyword>
<evidence type="ECO:0000313" key="3">
    <source>
        <dbReference type="Proteomes" id="UP000031443"/>
    </source>
</evidence>
<gene>
    <name evidence="2" type="ORF">UY3_14572</name>
</gene>
<feature type="region of interest" description="Disordered" evidence="1">
    <location>
        <begin position="71"/>
        <end position="95"/>
    </location>
</feature>
<dbReference type="Proteomes" id="UP000031443">
    <property type="component" value="Unassembled WGS sequence"/>
</dbReference>
<feature type="region of interest" description="Disordered" evidence="1">
    <location>
        <begin position="1"/>
        <end position="52"/>
    </location>
</feature>
<evidence type="ECO:0000313" key="2">
    <source>
        <dbReference type="EMBL" id="EMP28323.1"/>
    </source>
</evidence>
<proteinExistence type="predicted"/>
<feature type="compositionally biased region" description="Low complexity" evidence="1">
    <location>
        <begin position="26"/>
        <end position="40"/>
    </location>
</feature>
<dbReference type="AlphaFoldDB" id="M7B857"/>
<feature type="compositionally biased region" description="Polar residues" evidence="1">
    <location>
        <begin position="339"/>
        <end position="354"/>
    </location>
</feature>
<protein>
    <submittedName>
        <fullName evidence="2">DNA repair and recombination protein RAD54B</fullName>
    </submittedName>
</protein>
<dbReference type="STRING" id="8469.M7B857"/>
<feature type="region of interest" description="Disordered" evidence="1">
    <location>
        <begin position="333"/>
        <end position="370"/>
    </location>
</feature>
<reference evidence="3" key="1">
    <citation type="journal article" date="2013" name="Nat. Genet.">
        <title>The draft genomes of soft-shell turtle and green sea turtle yield insights into the development and evolution of the turtle-specific body plan.</title>
        <authorList>
            <person name="Wang Z."/>
            <person name="Pascual-Anaya J."/>
            <person name="Zadissa A."/>
            <person name="Li W."/>
            <person name="Niimura Y."/>
            <person name="Huang Z."/>
            <person name="Li C."/>
            <person name="White S."/>
            <person name="Xiong Z."/>
            <person name="Fang D."/>
            <person name="Wang B."/>
            <person name="Ming Y."/>
            <person name="Chen Y."/>
            <person name="Zheng Y."/>
            <person name="Kuraku S."/>
            <person name="Pignatelli M."/>
            <person name="Herrero J."/>
            <person name="Beal K."/>
            <person name="Nozawa M."/>
            <person name="Li Q."/>
            <person name="Wang J."/>
            <person name="Zhang H."/>
            <person name="Yu L."/>
            <person name="Shigenobu S."/>
            <person name="Wang J."/>
            <person name="Liu J."/>
            <person name="Flicek P."/>
            <person name="Searle S."/>
            <person name="Wang J."/>
            <person name="Kuratani S."/>
            <person name="Yin Y."/>
            <person name="Aken B."/>
            <person name="Zhang G."/>
            <person name="Irie N."/>
        </authorList>
    </citation>
    <scope>NUCLEOTIDE SEQUENCE [LARGE SCALE GENOMIC DNA]</scope>
</reference>
<dbReference type="eggNOG" id="KOG0390">
    <property type="taxonomic scope" value="Eukaryota"/>
</dbReference>